<organism evidence="2 3">
    <name type="scientific">Pholiota conissans</name>
    <dbReference type="NCBI Taxonomy" id="109636"/>
    <lineage>
        <taxon>Eukaryota</taxon>
        <taxon>Fungi</taxon>
        <taxon>Dikarya</taxon>
        <taxon>Basidiomycota</taxon>
        <taxon>Agaricomycotina</taxon>
        <taxon>Agaricomycetes</taxon>
        <taxon>Agaricomycetidae</taxon>
        <taxon>Agaricales</taxon>
        <taxon>Agaricineae</taxon>
        <taxon>Strophariaceae</taxon>
        <taxon>Pholiota</taxon>
    </lineage>
</organism>
<accession>A0A9P6D0X1</accession>
<protein>
    <recommendedName>
        <fullName evidence="4">BTB domain-containing protein</fullName>
    </recommendedName>
</protein>
<proteinExistence type="predicted"/>
<comment type="caution">
    <text evidence="2">The sequence shown here is derived from an EMBL/GenBank/DDBJ whole genome shotgun (WGS) entry which is preliminary data.</text>
</comment>
<dbReference type="EMBL" id="MU155220">
    <property type="protein sequence ID" value="KAF9479078.1"/>
    <property type="molecule type" value="Genomic_DNA"/>
</dbReference>
<dbReference type="OrthoDB" id="9997739at2759"/>
<feature type="region of interest" description="Disordered" evidence="1">
    <location>
        <begin position="232"/>
        <end position="252"/>
    </location>
</feature>
<dbReference type="Gene3D" id="3.30.710.10">
    <property type="entry name" value="Potassium Channel Kv1.1, Chain A"/>
    <property type="match status" value="1"/>
</dbReference>
<evidence type="ECO:0000313" key="3">
    <source>
        <dbReference type="Proteomes" id="UP000807469"/>
    </source>
</evidence>
<gene>
    <name evidence="2" type="ORF">BDN70DRAFT_710849</name>
</gene>
<dbReference type="AlphaFoldDB" id="A0A9P6D0X1"/>
<keyword evidence="3" id="KW-1185">Reference proteome</keyword>
<dbReference type="Proteomes" id="UP000807469">
    <property type="component" value="Unassembled WGS sequence"/>
</dbReference>
<sequence>MSSSQCPNKQPERHGEYYIPSGDFFLLVDNTLFRVHAYFFDRDSEKFRKILGCAVAPNQIRIGSSDSKPFPVKNSSPAEFAKFLWMFYNTTYSDYSTATITDWTSILKVACEYDFIEVQHAAIRGLQTCTLTTVERIQIYELYKAHSKYLVPLYVEMAMRDEAPSNDEVAKLGSATALLIFRLREYLRARTGLGGKSPLPADVGEEDARQAVCAFLKLDYSQFQSSASASNCANKSAGAKGRKPGHGANGNS</sequence>
<dbReference type="InterPro" id="IPR011333">
    <property type="entry name" value="SKP1/BTB/POZ_sf"/>
</dbReference>
<reference evidence="2" key="1">
    <citation type="submission" date="2020-11" db="EMBL/GenBank/DDBJ databases">
        <authorList>
            <consortium name="DOE Joint Genome Institute"/>
            <person name="Ahrendt S."/>
            <person name="Riley R."/>
            <person name="Andreopoulos W."/>
            <person name="Labutti K."/>
            <person name="Pangilinan J."/>
            <person name="Ruiz-Duenas F.J."/>
            <person name="Barrasa J.M."/>
            <person name="Sanchez-Garcia M."/>
            <person name="Camarero S."/>
            <person name="Miyauchi S."/>
            <person name="Serrano A."/>
            <person name="Linde D."/>
            <person name="Babiker R."/>
            <person name="Drula E."/>
            <person name="Ayuso-Fernandez I."/>
            <person name="Pacheco R."/>
            <person name="Padilla G."/>
            <person name="Ferreira P."/>
            <person name="Barriuso J."/>
            <person name="Kellner H."/>
            <person name="Castanera R."/>
            <person name="Alfaro M."/>
            <person name="Ramirez L."/>
            <person name="Pisabarro A.G."/>
            <person name="Kuo A."/>
            <person name="Tritt A."/>
            <person name="Lipzen A."/>
            <person name="He G."/>
            <person name="Yan M."/>
            <person name="Ng V."/>
            <person name="Cullen D."/>
            <person name="Martin F."/>
            <person name="Rosso M.-N."/>
            <person name="Henrissat B."/>
            <person name="Hibbett D."/>
            <person name="Martinez A.T."/>
            <person name="Grigoriev I.V."/>
        </authorList>
    </citation>
    <scope>NUCLEOTIDE SEQUENCE</scope>
    <source>
        <strain evidence="2">CIRM-BRFM 674</strain>
    </source>
</reference>
<evidence type="ECO:0000313" key="2">
    <source>
        <dbReference type="EMBL" id="KAF9479078.1"/>
    </source>
</evidence>
<evidence type="ECO:0008006" key="4">
    <source>
        <dbReference type="Google" id="ProtNLM"/>
    </source>
</evidence>
<evidence type="ECO:0000256" key="1">
    <source>
        <dbReference type="SAM" id="MobiDB-lite"/>
    </source>
</evidence>
<name>A0A9P6D0X1_9AGAR</name>